<comment type="caution">
    <text evidence="2">The sequence shown here is derived from an EMBL/GenBank/DDBJ whole genome shotgun (WGS) entry which is preliminary data.</text>
</comment>
<keyword evidence="1" id="KW-1133">Transmembrane helix</keyword>
<dbReference type="InterPro" id="IPR021494">
    <property type="entry name" value="DUF3149"/>
</dbReference>
<feature type="transmembrane region" description="Helical" evidence="1">
    <location>
        <begin position="12"/>
        <end position="34"/>
    </location>
</feature>
<evidence type="ECO:0008006" key="3">
    <source>
        <dbReference type="Google" id="ProtNLM"/>
    </source>
</evidence>
<gene>
    <name evidence="2" type="ORF">GALL_204100</name>
</gene>
<dbReference type="Pfam" id="PF11346">
    <property type="entry name" value="DUF3149"/>
    <property type="match status" value="1"/>
</dbReference>
<dbReference type="EMBL" id="MLJW01000131">
    <property type="protein sequence ID" value="OIQ97526.1"/>
    <property type="molecule type" value="Genomic_DNA"/>
</dbReference>
<keyword evidence="1" id="KW-0812">Transmembrane</keyword>
<accession>A0A1J5RNA6</accession>
<evidence type="ECO:0000313" key="2">
    <source>
        <dbReference type="EMBL" id="OIQ97526.1"/>
    </source>
</evidence>
<protein>
    <recommendedName>
        <fullName evidence="3">DUF3149 domain-containing protein</fullName>
    </recommendedName>
</protein>
<proteinExistence type="predicted"/>
<dbReference type="AlphaFoldDB" id="A0A1J5RNA6"/>
<organism evidence="2">
    <name type="scientific">mine drainage metagenome</name>
    <dbReference type="NCBI Taxonomy" id="410659"/>
    <lineage>
        <taxon>unclassified sequences</taxon>
        <taxon>metagenomes</taxon>
        <taxon>ecological metagenomes</taxon>
    </lineage>
</organism>
<reference evidence="2" key="1">
    <citation type="submission" date="2016-10" db="EMBL/GenBank/DDBJ databases">
        <title>Sequence of Gallionella enrichment culture.</title>
        <authorList>
            <person name="Poehlein A."/>
            <person name="Muehling M."/>
            <person name="Daniel R."/>
        </authorList>
    </citation>
    <scope>NUCLEOTIDE SEQUENCE</scope>
</reference>
<keyword evidence="1" id="KW-0472">Membrane</keyword>
<evidence type="ECO:0000256" key="1">
    <source>
        <dbReference type="SAM" id="Phobius"/>
    </source>
</evidence>
<name>A0A1J5RNA6_9ZZZZ</name>
<sequence>MNLLLNLFSTDYGLQSIAVIIFILGMFVFFYSFITRHIREDAKKAGEL</sequence>